<dbReference type="SUPFAM" id="SSF103088">
    <property type="entry name" value="OmpA-like"/>
    <property type="match status" value="1"/>
</dbReference>
<gene>
    <name evidence="7" type="ORF">HQN85_15605</name>
</gene>
<organism evidence="7 8">
    <name type="scientific">Pedobacter boryungensis</name>
    <dbReference type="NCBI Taxonomy" id="869962"/>
    <lineage>
        <taxon>Bacteria</taxon>
        <taxon>Pseudomonadati</taxon>
        <taxon>Bacteroidota</taxon>
        <taxon>Sphingobacteriia</taxon>
        <taxon>Sphingobacteriales</taxon>
        <taxon>Sphingobacteriaceae</taxon>
        <taxon>Pedobacter</taxon>
    </lineage>
</organism>
<dbReference type="InterPro" id="IPR006665">
    <property type="entry name" value="OmpA-like"/>
</dbReference>
<evidence type="ECO:0000256" key="1">
    <source>
        <dbReference type="ARBA" id="ARBA00004442"/>
    </source>
</evidence>
<sequence length="777" mass="87598">MKKYLAYVLPILMLANVSQSNAQSKNPDTLFKYEQYAKALPLYQKMVQKDSTKKDVVLKIGRIYNYAKEYPKAETWYAKAGQQKLLEDPVRMLEYAELLRISGKYAQAAQAYRAYYQKTPGDLKALRLAKHSDSLEALRKVALVKSKSWVSLLNRPNTAYAEFSPWLLKDQLLFLTDRFKTDSLSKPAKNAIYHRTGKGFSFAMADKIDNQQSKWIDSIFKKIPEKIMNGDTSFLATLKKELNVGPLCFNKTGDTIFFSRVRDLSKEKSKSKAKIQWQYSYNELCFMVKKANGWSEVQVFPYNNYLKYSMMHPALSTDGKRLYFASDRPGSLGGFDLFYSERLANNNWSFPENVGCLVNTQGNELFPSIDDQNTLFFSSDGHLGLGGLDLFSTSLKDSENCALKEPFHLPAPINSSADDFGMFVIQPSQKDQKYGYLSSNRLPGKGLDDLYSFYLNLVTACPVDVMVLDRTSKKPLANVKVSLGTNVKDSLNTHYTDAAGKLTLTLKDCLPEVISLSKPAYVSLSDSIGLIRGKTSYTYLMDMAKGFAVEGKVTDALTGTPLDSVTVLIKENKTLFKSPQTKADGKYASVLEKNKRYLILAKKQGYFTKRSVVVSTLDKPEGTIFNVDFELEKVVINKEIKIENIYYDFAKATLRKESLPELDKIRDMLLDNPELMVELSAHTDSRGKDAANMLLSQRRAESVVKYLVSKGVPARQMISRGYGETKLINQCANGVNCTEAEHQLNRRTEFKIIGYVKSLPVKKAAPKTVAKPIVRKK</sequence>
<dbReference type="InterPro" id="IPR011990">
    <property type="entry name" value="TPR-like_helical_dom_sf"/>
</dbReference>
<dbReference type="Gene3D" id="2.60.40.1120">
    <property type="entry name" value="Carboxypeptidase-like, regulatory domain"/>
    <property type="match status" value="1"/>
</dbReference>
<evidence type="ECO:0000256" key="5">
    <source>
        <dbReference type="SAM" id="SignalP"/>
    </source>
</evidence>
<accession>A0ABX2DGE6</accession>
<dbReference type="SUPFAM" id="SSF49464">
    <property type="entry name" value="Carboxypeptidase regulatory domain-like"/>
    <property type="match status" value="1"/>
</dbReference>
<keyword evidence="2 4" id="KW-0472">Membrane</keyword>
<comment type="subcellular location">
    <subcellularLocation>
        <location evidence="1">Cell outer membrane</location>
    </subcellularLocation>
</comment>
<proteinExistence type="predicted"/>
<dbReference type="RefSeq" id="WP_173274006.1">
    <property type="nucleotide sequence ID" value="NZ_JABMKV010000005.1"/>
</dbReference>
<dbReference type="PRINTS" id="PR01021">
    <property type="entry name" value="OMPADOMAIN"/>
</dbReference>
<dbReference type="PROSITE" id="PS51123">
    <property type="entry name" value="OMPA_2"/>
    <property type="match status" value="1"/>
</dbReference>
<dbReference type="InterPro" id="IPR050330">
    <property type="entry name" value="Bact_OuterMem_StrucFunc"/>
</dbReference>
<dbReference type="EMBL" id="JABMKV010000005">
    <property type="protein sequence ID" value="NQX33163.1"/>
    <property type="molecule type" value="Genomic_DNA"/>
</dbReference>
<dbReference type="Pfam" id="PF00691">
    <property type="entry name" value="OmpA"/>
    <property type="match status" value="1"/>
</dbReference>
<dbReference type="CDD" id="cd07185">
    <property type="entry name" value="OmpA_C-like"/>
    <property type="match status" value="1"/>
</dbReference>
<dbReference type="InterPro" id="IPR006664">
    <property type="entry name" value="OMP_bac"/>
</dbReference>
<feature type="signal peptide" evidence="5">
    <location>
        <begin position="1"/>
        <end position="22"/>
    </location>
</feature>
<keyword evidence="3" id="KW-0998">Cell outer membrane</keyword>
<feature type="domain" description="OmpA-like" evidence="6">
    <location>
        <begin position="634"/>
        <end position="756"/>
    </location>
</feature>
<dbReference type="SUPFAM" id="SSF48452">
    <property type="entry name" value="TPR-like"/>
    <property type="match status" value="1"/>
</dbReference>
<dbReference type="Proteomes" id="UP000762110">
    <property type="component" value="Unassembled WGS sequence"/>
</dbReference>
<keyword evidence="8" id="KW-1185">Reference proteome</keyword>
<comment type="caution">
    <text evidence="7">The sequence shown here is derived from an EMBL/GenBank/DDBJ whole genome shotgun (WGS) entry which is preliminary data.</text>
</comment>
<evidence type="ECO:0000259" key="6">
    <source>
        <dbReference type="PROSITE" id="PS51123"/>
    </source>
</evidence>
<dbReference type="PANTHER" id="PTHR30329">
    <property type="entry name" value="STATOR ELEMENT OF FLAGELLAR MOTOR COMPLEX"/>
    <property type="match status" value="1"/>
</dbReference>
<dbReference type="InterPro" id="IPR011659">
    <property type="entry name" value="WD40"/>
</dbReference>
<feature type="chain" id="PRO_5046600590" evidence="5">
    <location>
        <begin position="23"/>
        <end position="777"/>
    </location>
</feature>
<dbReference type="Gene3D" id="1.25.40.10">
    <property type="entry name" value="Tetratricopeptide repeat domain"/>
    <property type="match status" value="1"/>
</dbReference>
<dbReference type="InterPro" id="IPR036737">
    <property type="entry name" value="OmpA-like_sf"/>
</dbReference>
<dbReference type="Gene3D" id="3.30.1330.60">
    <property type="entry name" value="OmpA-like domain"/>
    <property type="match status" value="1"/>
</dbReference>
<dbReference type="Pfam" id="PF07676">
    <property type="entry name" value="PD40"/>
    <property type="match status" value="1"/>
</dbReference>
<keyword evidence="5" id="KW-0732">Signal</keyword>
<name>A0ABX2DGE6_9SPHI</name>
<evidence type="ECO:0000256" key="2">
    <source>
        <dbReference type="ARBA" id="ARBA00023136"/>
    </source>
</evidence>
<evidence type="ECO:0000256" key="3">
    <source>
        <dbReference type="ARBA" id="ARBA00023237"/>
    </source>
</evidence>
<reference evidence="7 8" key="1">
    <citation type="submission" date="2020-05" db="EMBL/GenBank/DDBJ databases">
        <title>Description of Pedobacter foliorum sp. nov.</title>
        <authorList>
            <person name="Qi S."/>
            <person name="Carlier A."/>
            <person name="Cnockaert M."/>
            <person name="Vandamme P."/>
        </authorList>
    </citation>
    <scope>NUCLEOTIDE SEQUENCE [LARGE SCALE GENOMIC DNA]</scope>
    <source>
        <strain evidence="7 8">LMG 31300</strain>
    </source>
</reference>
<dbReference type="InterPro" id="IPR008969">
    <property type="entry name" value="CarboxyPept-like_regulatory"/>
</dbReference>
<dbReference type="SUPFAM" id="SSF82171">
    <property type="entry name" value="DPP6 N-terminal domain-like"/>
    <property type="match status" value="1"/>
</dbReference>
<protein>
    <submittedName>
        <fullName evidence="7">OmpA family protein</fullName>
    </submittedName>
</protein>
<evidence type="ECO:0000313" key="7">
    <source>
        <dbReference type="EMBL" id="NQX33163.1"/>
    </source>
</evidence>
<evidence type="ECO:0000256" key="4">
    <source>
        <dbReference type="PROSITE-ProRule" id="PRU00473"/>
    </source>
</evidence>
<evidence type="ECO:0000313" key="8">
    <source>
        <dbReference type="Proteomes" id="UP000762110"/>
    </source>
</evidence>
<dbReference type="PANTHER" id="PTHR30329:SF21">
    <property type="entry name" value="LIPOPROTEIN YIAD-RELATED"/>
    <property type="match status" value="1"/>
</dbReference>